<feature type="region of interest" description="Disordered" evidence="6">
    <location>
        <begin position="581"/>
        <end position="618"/>
    </location>
</feature>
<dbReference type="Pfam" id="PF13912">
    <property type="entry name" value="zf-C2H2_6"/>
    <property type="match status" value="4"/>
</dbReference>
<feature type="region of interest" description="Disordered" evidence="6">
    <location>
        <begin position="402"/>
        <end position="469"/>
    </location>
</feature>
<keyword evidence="2" id="KW-0677">Repeat</keyword>
<dbReference type="InterPro" id="IPR036236">
    <property type="entry name" value="Znf_C2H2_sf"/>
</dbReference>
<feature type="compositionally biased region" description="Polar residues" evidence="6">
    <location>
        <begin position="454"/>
        <end position="469"/>
    </location>
</feature>
<feature type="domain" description="C2H2-type" evidence="7">
    <location>
        <begin position="661"/>
        <end position="688"/>
    </location>
</feature>
<keyword evidence="3 5" id="KW-0863">Zinc-finger</keyword>
<feature type="domain" description="C2H2-type" evidence="7">
    <location>
        <begin position="938"/>
        <end position="965"/>
    </location>
</feature>
<evidence type="ECO:0000256" key="2">
    <source>
        <dbReference type="ARBA" id="ARBA00022737"/>
    </source>
</evidence>
<evidence type="ECO:0000313" key="9">
    <source>
        <dbReference type="RefSeq" id="XP_005112608.1"/>
    </source>
</evidence>
<evidence type="ECO:0000256" key="6">
    <source>
        <dbReference type="SAM" id="MobiDB-lite"/>
    </source>
</evidence>
<keyword evidence="8" id="KW-1185">Reference proteome</keyword>
<organism evidence="8 9">
    <name type="scientific">Aplysia californica</name>
    <name type="common">California sea hare</name>
    <dbReference type="NCBI Taxonomy" id="6500"/>
    <lineage>
        <taxon>Eukaryota</taxon>
        <taxon>Metazoa</taxon>
        <taxon>Spiralia</taxon>
        <taxon>Lophotrochozoa</taxon>
        <taxon>Mollusca</taxon>
        <taxon>Gastropoda</taxon>
        <taxon>Heterobranchia</taxon>
        <taxon>Euthyneura</taxon>
        <taxon>Tectipleura</taxon>
        <taxon>Aplysiida</taxon>
        <taxon>Aplysioidea</taxon>
        <taxon>Aplysiidae</taxon>
        <taxon>Aplysia</taxon>
    </lineage>
</organism>
<evidence type="ECO:0000256" key="4">
    <source>
        <dbReference type="ARBA" id="ARBA00022833"/>
    </source>
</evidence>
<feature type="domain" description="C2H2-type" evidence="7">
    <location>
        <begin position="886"/>
        <end position="913"/>
    </location>
</feature>
<gene>
    <name evidence="9" type="primary">LOC101864434</name>
</gene>
<feature type="domain" description="C2H2-type" evidence="7">
    <location>
        <begin position="1025"/>
        <end position="1052"/>
    </location>
</feature>
<feature type="compositionally biased region" description="Basic and acidic residues" evidence="6">
    <location>
        <begin position="530"/>
        <end position="550"/>
    </location>
</feature>
<dbReference type="PANTHER" id="PTHR24408">
    <property type="entry name" value="ZINC FINGER PROTEIN"/>
    <property type="match status" value="1"/>
</dbReference>
<feature type="region of interest" description="Disordered" evidence="6">
    <location>
        <begin position="529"/>
        <end position="551"/>
    </location>
</feature>
<dbReference type="GeneID" id="101864434"/>
<dbReference type="PROSITE" id="PS50157">
    <property type="entry name" value="ZINC_FINGER_C2H2_2"/>
    <property type="match status" value="14"/>
</dbReference>
<dbReference type="InterPro" id="IPR013087">
    <property type="entry name" value="Znf_C2H2_type"/>
</dbReference>
<feature type="domain" description="C2H2-type" evidence="7">
    <location>
        <begin position="718"/>
        <end position="745"/>
    </location>
</feature>
<feature type="region of interest" description="Disordered" evidence="6">
    <location>
        <begin position="359"/>
        <end position="383"/>
    </location>
</feature>
<proteinExistence type="predicted"/>
<feature type="domain" description="C2H2-type" evidence="7">
    <location>
        <begin position="689"/>
        <end position="717"/>
    </location>
</feature>
<dbReference type="SUPFAM" id="SSF57667">
    <property type="entry name" value="beta-beta-alpha zinc fingers"/>
    <property type="match status" value="7"/>
</dbReference>
<evidence type="ECO:0000256" key="5">
    <source>
        <dbReference type="PROSITE-ProRule" id="PRU00042"/>
    </source>
</evidence>
<dbReference type="PROSITE" id="PS00028">
    <property type="entry name" value="ZINC_FINGER_C2H2_1"/>
    <property type="match status" value="13"/>
</dbReference>
<keyword evidence="1" id="KW-0479">Metal-binding</keyword>
<reference evidence="9" key="1">
    <citation type="submission" date="2025-08" db="UniProtKB">
        <authorList>
            <consortium name="RefSeq"/>
        </authorList>
    </citation>
    <scope>IDENTIFICATION</scope>
</reference>
<feature type="compositionally biased region" description="Basic and acidic residues" evidence="6">
    <location>
        <begin position="595"/>
        <end position="607"/>
    </location>
</feature>
<feature type="domain" description="C2H2-type" evidence="7">
    <location>
        <begin position="632"/>
        <end position="660"/>
    </location>
</feature>
<feature type="domain" description="C2H2-type" evidence="7">
    <location>
        <begin position="858"/>
        <end position="885"/>
    </location>
</feature>
<accession>A0ABM0KA51</accession>
<feature type="compositionally biased region" description="Basic and acidic residues" evidence="6">
    <location>
        <begin position="440"/>
        <end position="450"/>
    </location>
</feature>
<dbReference type="Gene3D" id="3.30.160.60">
    <property type="entry name" value="Classic Zinc Finger"/>
    <property type="match status" value="13"/>
</dbReference>
<feature type="domain" description="C2H2-type" evidence="7">
    <location>
        <begin position="830"/>
        <end position="857"/>
    </location>
</feature>
<dbReference type="PANTHER" id="PTHR24408:SF58">
    <property type="entry name" value="TRANSCRIPTION FACTOR (TFIIIA), PUTATIVE (AFU_ORTHOLOGUE AFUA_1G05150)-RELATED"/>
    <property type="match status" value="1"/>
</dbReference>
<evidence type="ECO:0000259" key="7">
    <source>
        <dbReference type="PROSITE" id="PS50157"/>
    </source>
</evidence>
<evidence type="ECO:0000256" key="1">
    <source>
        <dbReference type="ARBA" id="ARBA00022723"/>
    </source>
</evidence>
<feature type="domain" description="C2H2-type" evidence="7">
    <location>
        <begin position="968"/>
        <end position="995"/>
    </location>
</feature>
<keyword evidence="4" id="KW-0862">Zinc</keyword>
<feature type="domain" description="C2H2-type" evidence="7">
    <location>
        <begin position="746"/>
        <end position="773"/>
    </location>
</feature>
<feature type="domain" description="C2H2-type" evidence="7">
    <location>
        <begin position="774"/>
        <end position="801"/>
    </location>
</feature>
<evidence type="ECO:0000313" key="8">
    <source>
        <dbReference type="Proteomes" id="UP000694888"/>
    </source>
</evidence>
<dbReference type="Pfam" id="PF00096">
    <property type="entry name" value="zf-C2H2"/>
    <property type="match status" value="3"/>
</dbReference>
<feature type="domain" description="C2H2-type" evidence="7">
    <location>
        <begin position="802"/>
        <end position="829"/>
    </location>
</feature>
<protein>
    <submittedName>
        <fullName evidence="9">Zinc finger protein 62 homolog</fullName>
    </submittedName>
</protein>
<dbReference type="SMART" id="SM00355">
    <property type="entry name" value="ZnF_C2H2"/>
    <property type="match status" value="14"/>
</dbReference>
<feature type="compositionally biased region" description="Polar residues" evidence="6">
    <location>
        <begin position="429"/>
        <end position="439"/>
    </location>
</feature>
<dbReference type="Pfam" id="PF12874">
    <property type="entry name" value="zf-met"/>
    <property type="match status" value="1"/>
</dbReference>
<dbReference type="Proteomes" id="UP000694888">
    <property type="component" value="Unplaced"/>
</dbReference>
<sequence>MEEPKAVNFDSDVDLVSQVKPEIESEFDLPVGKSIDDTIDECGKQSMNLKEPEEVATVQQVKPEIDSDSESDLPMEKFIDNDNAIYGCSKSKQSMVEEPVVPVVVEVKPELDSESETDLPMDRSISNTMVECSESDLSLMDKSDNYALVPHSESVLLVDKSDNITTDSKSHLLVDKSIDSELQSCIRRNDENFHQTLIMEVEAEANSIDGNEQVAKIQSEDSRFGETMQNTVTSKTIRSMDSQKFERNACGSLLENIAETNSGSDIDASCKSTEAYSELVIYRRVEQDQLYSFEICRRFYSEPIWAERPSISSCCKPSKKRKRKRPSYPLELAVCCSKKALRRVRPSNFDEVWPNTDMIVSDEDGRKSSECSNKGPLNGAEKDISSGRRCLWASWRSTTLEHPVRGKSGHSSSFSLDKMQKTHQRGVDSVQQRTTVSDTHATEKDADRHLARPSNDQGSMPSVTPDHNYTLSSRGCDSIINRKVSDVNPDIDSISTQGLHQNQGIKEEPCEYEDNNECIVYNDIADVDDDVGRNSYSRDDNKKSECDNHVSDAGGKECSYLRRLLTAKPLDSCEEMHSLEKDRTSFRKSGIPQTDEARCGSGAEKKQRQTQHATSSVVSGYKPLGDSVHKTYKCEACRKSFASLGNLIWHNKSKHPDENPYPCDVCGAKFSKMEALRVHRKTHKGEKLYRCEHCGMRFTKRVVLLRHRSSGPCGEKPYKCDVCTAQYADEGTLRLHKKIHPAEKPYKCDVCGDGYADKGALRWHKRIHNVEKLYKCDVCGDEYADKDRLQRHKNIHAIEKPYKCDVCSAEYADKGTLRWHQKIHTVRKPYKCNVCSAEYADEGTLRWHKRVHSVGKSYECDVCHVKYTNKATLQWHKRIHAREKLYKCDVCNAEYTSKSAFQWHERAHKEEKKFQRNFPTVSGGLQNQKETRPDQKSYTCDMCSATFPQRAALEEHRREHSSSRGKPFSCAVCGVSFTLCGDLLDHIHTHFPGKPFKCDVCGDCFAQIGDLLNHKKMAHVGQRPYVCKVCNIQFSHRGLFLRHKNQHKGSQPPALLRSLLLAGSKSSSSTSI</sequence>
<dbReference type="RefSeq" id="XP_005112608.1">
    <property type="nucleotide sequence ID" value="XM_005112551.3"/>
</dbReference>
<feature type="domain" description="C2H2-type" evidence="7">
    <location>
        <begin position="996"/>
        <end position="1024"/>
    </location>
</feature>
<name>A0ABM0KA51_APLCA</name>
<evidence type="ECO:0000256" key="3">
    <source>
        <dbReference type="ARBA" id="ARBA00022771"/>
    </source>
</evidence>
<feature type="region of interest" description="Disordered" evidence="6">
    <location>
        <begin position="50"/>
        <end position="73"/>
    </location>
</feature>